<keyword evidence="2" id="KW-1185">Reference proteome</keyword>
<evidence type="ECO:0000313" key="1">
    <source>
        <dbReference type="EMBL" id="CAK0795667.1"/>
    </source>
</evidence>
<reference evidence="1" key="1">
    <citation type="submission" date="2023-10" db="EMBL/GenBank/DDBJ databases">
        <authorList>
            <person name="Chen Y."/>
            <person name="Shah S."/>
            <person name="Dougan E. K."/>
            <person name="Thang M."/>
            <person name="Chan C."/>
        </authorList>
    </citation>
    <scope>NUCLEOTIDE SEQUENCE [LARGE SCALE GENOMIC DNA]</scope>
</reference>
<sequence>GLTFLEVGSVSEPTRADCERRQLAFSRRAQQRVASLATPPEVGQALVQFSHEEFLDGGESSDAWKRVAAPAFSRPELPTRQGRLPRAARSAKEWSRFAPPRSRLPLPWLVGCLFVEELSRQGLAVDAALTALLQLIPHGLTSATSTHHLRMVRHLFERQTPSKTGVLDESLRVDSLCFPWVANLMAELRRRTPAGHRLFSATYAQWNYHSEAATVRMGLGSLGSLTLRQLRRGGASHELHAAAPPLKDIQKRGRWATDAALRLCATGGRAQGQLHRLPRTPQLQAEQAYRRIGDTLLETLRRG</sequence>
<protein>
    <submittedName>
        <fullName evidence="1">Uncharacterized protein</fullName>
    </submittedName>
</protein>
<comment type="caution">
    <text evidence="1">The sequence shown here is derived from an EMBL/GenBank/DDBJ whole genome shotgun (WGS) entry which is preliminary data.</text>
</comment>
<evidence type="ECO:0000313" key="2">
    <source>
        <dbReference type="Proteomes" id="UP001189429"/>
    </source>
</evidence>
<gene>
    <name evidence="1" type="ORF">PCOR1329_LOCUS5269</name>
</gene>
<organism evidence="1 2">
    <name type="scientific">Prorocentrum cordatum</name>
    <dbReference type="NCBI Taxonomy" id="2364126"/>
    <lineage>
        <taxon>Eukaryota</taxon>
        <taxon>Sar</taxon>
        <taxon>Alveolata</taxon>
        <taxon>Dinophyceae</taxon>
        <taxon>Prorocentrales</taxon>
        <taxon>Prorocentraceae</taxon>
        <taxon>Prorocentrum</taxon>
    </lineage>
</organism>
<proteinExistence type="predicted"/>
<dbReference type="Proteomes" id="UP001189429">
    <property type="component" value="Unassembled WGS sequence"/>
</dbReference>
<name>A0ABN9PY59_9DINO</name>
<dbReference type="EMBL" id="CAUYUJ010001385">
    <property type="protein sequence ID" value="CAK0795667.1"/>
    <property type="molecule type" value="Genomic_DNA"/>
</dbReference>
<feature type="non-terminal residue" evidence="1">
    <location>
        <position position="1"/>
    </location>
</feature>
<accession>A0ABN9PY59</accession>